<dbReference type="InterPro" id="IPR050301">
    <property type="entry name" value="NTE"/>
</dbReference>
<protein>
    <submittedName>
        <fullName evidence="8">Patatin</fullName>
    </submittedName>
</protein>
<evidence type="ECO:0000256" key="6">
    <source>
        <dbReference type="PROSITE-ProRule" id="PRU01161"/>
    </source>
</evidence>
<evidence type="ECO:0000259" key="7">
    <source>
        <dbReference type="PROSITE" id="PS51635"/>
    </source>
</evidence>
<dbReference type="AlphaFoldDB" id="B4S460"/>
<dbReference type="Gene3D" id="2.40.160.50">
    <property type="entry name" value="membrane protein fhac: a member of the omp85/tpsb transporter family"/>
    <property type="match status" value="1"/>
</dbReference>
<accession>B4S460</accession>
<dbReference type="RefSeq" id="WP_012506385.1">
    <property type="nucleotide sequence ID" value="NC_011059.1"/>
</dbReference>
<keyword evidence="2 6" id="KW-0378">Hydrolase</keyword>
<organism evidence="8 9">
    <name type="scientific">Prosthecochloris aestuarii (strain DSM 271 / SK 413)</name>
    <dbReference type="NCBI Taxonomy" id="290512"/>
    <lineage>
        <taxon>Bacteria</taxon>
        <taxon>Pseudomonadati</taxon>
        <taxon>Chlorobiota</taxon>
        <taxon>Chlorobiia</taxon>
        <taxon>Chlorobiales</taxon>
        <taxon>Chlorobiaceae</taxon>
        <taxon>Prosthecochloris</taxon>
    </lineage>
</organism>
<feature type="active site" description="Nucleophile" evidence="6">
    <location>
        <position position="79"/>
    </location>
</feature>
<dbReference type="eggNOG" id="COG1752">
    <property type="taxonomic scope" value="Bacteria"/>
</dbReference>
<feature type="short sequence motif" description="GXGXXG" evidence="6">
    <location>
        <begin position="50"/>
        <end position="55"/>
    </location>
</feature>
<comment type="subcellular location">
    <subcellularLocation>
        <location evidence="1">Membrane</location>
    </subcellularLocation>
</comment>
<proteinExistence type="predicted"/>
<dbReference type="InterPro" id="IPR002641">
    <property type="entry name" value="PNPLA_dom"/>
</dbReference>
<dbReference type="PANTHER" id="PTHR14226:SF29">
    <property type="entry name" value="NEUROPATHY TARGET ESTERASE SWS"/>
    <property type="match status" value="1"/>
</dbReference>
<dbReference type="GO" id="GO:0016042">
    <property type="term" value="P:lipid catabolic process"/>
    <property type="evidence" value="ECO:0007669"/>
    <property type="project" value="UniProtKB-UniRule"/>
</dbReference>
<dbReference type="Pfam" id="PF01103">
    <property type="entry name" value="Omp85"/>
    <property type="match status" value="1"/>
</dbReference>
<sequence>MLLLLIIIPCPATASPVTIYPDTLDLPQQRLEIAKAMRPARQSVGLAFSGGGANGMAQIGVLKALEEENIPIDFITGTSIGAIIGGLYSAGYSAAELERIAEDLPWNDLLSFNDEGARGNTFIEQQKIRDRATIAIRFSNFKLVVPRSLSAAQNLTRTLDLLCMNAPYHPQQTFDDLPIAFRAVTTDLVSAKRVTLDKGSLSEAMRASSTVPVLFQPVEMGEWKLADGGLVANLAVDELERAGIAYKIAIDTRGSMYTLADDIDIPWKAADQAMTILIELQYPRQLEKADVVITPDVRGNTALDFSDIPGLIEAGYRSGKALAGNIREGIVMPLRHTTPLKSYRTTLTVSGLPTTHAPDFYEAGAIIRNSSSAEEALKKLLETGLFTSVHAVADREKGTLQFLAETTPFFEDVIVNGPENGPEKPAIDSCFAAISGRWYTNSEGSQALENLLRIYRSLGLSLVEIEKIAISDKTLSITMSDGKPGDILITQNRNITRPTPIRRELRIDTSKVLKLDNVERSIDNLFATGAFNRVSIGIAESEPEESEQRLRIRLDEKPGNVLRLGLRYDETYKAQALFDLRNENLNGTADSFGGWAKISEKNNRLNLEYYMPRIGSTNLTFMTKLFYDHLVSDLRTVPFSTQVFKHYKDSYDRYSFQQYGWTSAFGTRMGRNGQLLLDLTLQNAQSFTDENQGLYPEDNNDMALVAVEFTLDNRDDSLLPTSGRYSHLQYRLAPSLFNKKTFRAFSGEHEENISFDRETSAQLSIHLGLSDEQTPLTEQFFIGGAGSPYSRRFIGLKERDLSGNNMLLLGANIRYSPDFAIIFPSSFEIYYNVGQVWDEQFSLGEMIHGIGAGLTWKTPIGPARFTAAKAFTFESKETDSEKHGLSFAESVFYFSLGHEF</sequence>
<dbReference type="CDD" id="cd07205">
    <property type="entry name" value="Pat_PNPLA6_PNPLA7_NTE1_like"/>
    <property type="match status" value="1"/>
</dbReference>
<feature type="active site" description="Proton acceptor" evidence="6">
    <location>
        <position position="227"/>
    </location>
</feature>
<dbReference type="KEGG" id="paa:Paes_1840"/>
<name>B4S460_PROA2</name>
<dbReference type="InterPro" id="IPR000184">
    <property type="entry name" value="Bac_surfAg_D15"/>
</dbReference>
<gene>
    <name evidence="8" type="ordered locus">Paes_1840</name>
</gene>
<keyword evidence="5" id="KW-0472">Membrane</keyword>
<evidence type="ECO:0000256" key="2">
    <source>
        <dbReference type="ARBA" id="ARBA00022801"/>
    </source>
</evidence>
<evidence type="ECO:0000256" key="3">
    <source>
        <dbReference type="ARBA" id="ARBA00022963"/>
    </source>
</evidence>
<feature type="short sequence motif" description="DGA/G" evidence="6">
    <location>
        <begin position="227"/>
        <end position="229"/>
    </location>
</feature>
<dbReference type="GO" id="GO:0016787">
    <property type="term" value="F:hydrolase activity"/>
    <property type="evidence" value="ECO:0007669"/>
    <property type="project" value="UniProtKB-UniRule"/>
</dbReference>
<keyword evidence="9" id="KW-1185">Reference proteome</keyword>
<feature type="short sequence motif" description="GXSXG" evidence="6">
    <location>
        <begin position="77"/>
        <end position="81"/>
    </location>
</feature>
<dbReference type="HOGENOM" id="CLU_014750_1_0_10"/>
<evidence type="ECO:0000256" key="1">
    <source>
        <dbReference type="ARBA" id="ARBA00004370"/>
    </source>
</evidence>
<dbReference type="InterPro" id="IPR016035">
    <property type="entry name" value="Acyl_Trfase/lysoPLipase"/>
</dbReference>
<evidence type="ECO:0000313" key="8">
    <source>
        <dbReference type="EMBL" id="ACF46852.1"/>
    </source>
</evidence>
<dbReference type="SUPFAM" id="SSF52151">
    <property type="entry name" value="FabD/lysophospholipase-like"/>
    <property type="match status" value="1"/>
</dbReference>
<dbReference type="GO" id="GO:0019867">
    <property type="term" value="C:outer membrane"/>
    <property type="evidence" value="ECO:0007669"/>
    <property type="project" value="InterPro"/>
</dbReference>
<evidence type="ECO:0000313" key="9">
    <source>
        <dbReference type="Proteomes" id="UP000002725"/>
    </source>
</evidence>
<dbReference type="Pfam" id="PF01734">
    <property type="entry name" value="Patatin"/>
    <property type="match status" value="1"/>
</dbReference>
<dbReference type="eggNOG" id="COG4775">
    <property type="taxonomic scope" value="Bacteria"/>
</dbReference>
<keyword evidence="4 6" id="KW-0443">Lipid metabolism</keyword>
<keyword evidence="3 6" id="KW-0442">Lipid degradation</keyword>
<dbReference type="PANTHER" id="PTHR14226">
    <property type="entry name" value="NEUROPATHY TARGET ESTERASE/SWISS CHEESE D.MELANOGASTER"/>
    <property type="match status" value="1"/>
</dbReference>
<evidence type="ECO:0000256" key="4">
    <source>
        <dbReference type="ARBA" id="ARBA00023098"/>
    </source>
</evidence>
<dbReference type="Gene3D" id="3.40.1090.10">
    <property type="entry name" value="Cytosolic phospholipase A2 catalytic domain"/>
    <property type="match status" value="2"/>
</dbReference>
<dbReference type="EMBL" id="CP001108">
    <property type="protein sequence ID" value="ACF46852.1"/>
    <property type="molecule type" value="Genomic_DNA"/>
</dbReference>
<dbReference type="STRING" id="290512.Paes_1840"/>
<dbReference type="PROSITE" id="PS51635">
    <property type="entry name" value="PNPLA"/>
    <property type="match status" value="1"/>
</dbReference>
<evidence type="ECO:0000256" key="5">
    <source>
        <dbReference type="ARBA" id="ARBA00023136"/>
    </source>
</evidence>
<feature type="domain" description="PNPLA" evidence="7">
    <location>
        <begin position="46"/>
        <end position="240"/>
    </location>
</feature>
<reference evidence="8" key="1">
    <citation type="submission" date="2008-06" db="EMBL/GenBank/DDBJ databases">
        <title>Complete sequence of chromosome of Prosthecochloris aestuarii DSM 271.</title>
        <authorList>
            <consortium name="US DOE Joint Genome Institute"/>
            <person name="Lucas S."/>
            <person name="Copeland A."/>
            <person name="Lapidus A."/>
            <person name="Glavina del Rio T."/>
            <person name="Dalin E."/>
            <person name="Tice H."/>
            <person name="Bruce D."/>
            <person name="Goodwin L."/>
            <person name="Pitluck S."/>
            <person name="Schmutz J."/>
            <person name="Larimer F."/>
            <person name="Land M."/>
            <person name="Hauser L."/>
            <person name="Kyrpides N."/>
            <person name="Anderson I."/>
            <person name="Liu Z."/>
            <person name="Li T."/>
            <person name="Zhao F."/>
            <person name="Overmann J."/>
            <person name="Bryant D.A."/>
            <person name="Richardson P."/>
        </authorList>
    </citation>
    <scope>NUCLEOTIDE SEQUENCE [LARGE SCALE GENOMIC DNA]</scope>
    <source>
        <strain evidence="8">DSM 271</strain>
    </source>
</reference>
<dbReference type="Proteomes" id="UP000002725">
    <property type="component" value="Chromosome"/>
</dbReference>
<dbReference type="Gene3D" id="3.10.20.310">
    <property type="entry name" value="membrane protein fhac"/>
    <property type="match status" value="1"/>
</dbReference>